<dbReference type="AlphaFoldDB" id="A0A9W7W101"/>
<dbReference type="EMBL" id="RIBY02001990">
    <property type="protein sequence ID" value="KAH9826342.1"/>
    <property type="molecule type" value="Genomic_DNA"/>
</dbReference>
<gene>
    <name evidence="2" type="ORF">Tdes44962_MAKER03474</name>
</gene>
<organism evidence="2 3">
    <name type="scientific">Teratosphaeria destructans</name>
    <dbReference type="NCBI Taxonomy" id="418781"/>
    <lineage>
        <taxon>Eukaryota</taxon>
        <taxon>Fungi</taxon>
        <taxon>Dikarya</taxon>
        <taxon>Ascomycota</taxon>
        <taxon>Pezizomycotina</taxon>
        <taxon>Dothideomycetes</taxon>
        <taxon>Dothideomycetidae</taxon>
        <taxon>Mycosphaerellales</taxon>
        <taxon>Teratosphaeriaceae</taxon>
        <taxon>Teratosphaeria</taxon>
    </lineage>
</organism>
<sequence>HAALRARRPVVWVPRDALGVSDDEIWRAEGVSSVEVVEKGEKTKKTNIWMSNQGTALNGKGKVIFGRSPPDFSELDLINL</sequence>
<accession>A0A9W7W101</accession>
<feature type="non-terminal residue" evidence="2">
    <location>
        <position position="1"/>
    </location>
</feature>
<evidence type="ECO:0000313" key="2">
    <source>
        <dbReference type="EMBL" id="KAH9826342.1"/>
    </source>
</evidence>
<comment type="caution">
    <text evidence="2">The sequence shown here is derived from an EMBL/GenBank/DDBJ whole genome shotgun (WGS) entry which is preliminary data.</text>
</comment>
<protein>
    <submittedName>
        <fullName evidence="2">DUF221-domain-containing protein</fullName>
    </submittedName>
</protein>
<dbReference type="Proteomes" id="UP001138500">
    <property type="component" value="Unassembled WGS sequence"/>
</dbReference>
<dbReference type="OrthoDB" id="1076608at2759"/>
<evidence type="ECO:0000259" key="1">
    <source>
        <dbReference type="Pfam" id="PF12621"/>
    </source>
</evidence>
<reference evidence="2 3" key="2">
    <citation type="journal article" date="2021" name="Curr. Genet.">
        <title>Genetic response to nitrogen starvation in the aggressive Eucalyptus foliar pathogen Teratosphaeria destructans.</title>
        <authorList>
            <person name="Havenga M."/>
            <person name="Wingfield B.D."/>
            <person name="Wingfield M.J."/>
            <person name="Dreyer L.L."/>
            <person name="Roets F."/>
            <person name="Aylward J."/>
        </authorList>
    </citation>
    <scope>NUCLEOTIDE SEQUENCE [LARGE SCALE GENOMIC DNA]</scope>
    <source>
        <strain evidence="2">CMW44962</strain>
    </source>
</reference>
<evidence type="ECO:0000313" key="3">
    <source>
        <dbReference type="Proteomes" id="UP001138500"/>
    </source>
</evidence>
<dbReference type="InterPro" id="IPR022257">
    <property type="entry name" value="PHM7_ext"/>
</dbReference>
<keyword evidence="3" id="KW-1185">Reference proteome</keyword>
<proteinExistence type="predicted"/>
<name>A0A9W7W101_9PEZI</name>
<reference evidence="2 3" key="1">
    <citation type="journal article" date="2018" name="IMA Fungus">
        <title>IMA Genome-F 10: Nine draft genome sequences of Claviceps purpurea s.lat., including C. arundinis, C. humidiphila, and C. cf. spartinae, pseudomolecules for the pitch canker pathogen Fusarium circinatum, draft genome of Davidsoniella eucalypti, Grosmannia galeiformis, Quambalaria eucalypti, and Teratosphaeria destructans.</title>
        <authorList>
            <person name="Wingfield B.D."/>
            <person name="Liu M."/>
            <person name="Nguyen H.D."/>
            <person name="Lane F.A."/>
            <person name="Morgan S.W."/>
            <person name="De Vos L."/>
            <person name="Wilken P.M."/>
            <person name="Duong T.A."/>
            <person name="Aylward J."/>
            <person name="Coetzee M.P."/>
            <person name="Dadej K."/>
            <person name="De Beer Z.W."/>
            <person name="Findlay W."/>
            <person name="Havenga M."/>
            <person name="Kolarik M."/>
            <person name="Menzies J.G."/>
            <person name="Naidoo K."/>
            <person name="Pochopski O."/>
            <person name="Shoukouhi P."/>
            <person name="Santana Q.C."/>
            <person name="Seifert K.A."/>
            <person name="Soal N."/>
            <person name="Steenkamp E.T."/>
            <person name="Tatham C.T."/>
            <person name="van der Nest M.A."/>
            <person name="Wingfield M.J."/>
        </authorList>
    </citation>
    <scope>NUCLEOTIDE SEQUENCE [LARGE SCALE GENOMIC DNA]</scope>
    <source>
        <strain evidence="2">CMW44962</strain>
    </source>
</reference>
<dbReference type="Pfam" id="PF12621">
    <property type="entry name" value="PHM7_ext"/>
    <property type="match status" value="1"/>
</dbReference>
<feature type="domain" description="10TM putative phosphate transporter extracellular tail" evidence="1">
    <location>
        <begin position="2"/>
        <end position="71"/>
    </location>
</feature>